<dbReference type="InParanoid" id="A0A2P5HQ10"/>
<dbReference type="OrthoDB" id="3524154at2759"/>
<gene>
    <name evidence="1" type="ORF">DHEL01_v209251</name>
</gene>
<sequence length="95" mass="10978">SALATYDRAFHESTTQTGVADTCGYCGDDFARSGINQPEEGHVRHVTEQDWDERVRHLQDQHKFRDCDGSKGFVRADYFQRHLRESKPVVWTMSC</sequence>
<keyword evidence="2" id="KW-1185">Reference proteome</keyword>
<proteinExistence type="predicted"/>
<reference evidence="1" key="1">
    <citation type="submission" date="2017-09" db="EMBL/GenBank/DDBJ databases">
        <title>Polyketide synthases of a Diaporthe helianthi virulent isolate.</title>
        <authorList>
            <person name="Baroncelli R."/>
        </authorList>
    </citation>
    <scope>NUCLEOTIDE SEQUENCE [LARGE SCALE GENOMIC DNA]</scope>
    <source>
        <strain evidence="1">7/96</strain>
    </source>
</reference>
<comment type="caution">
    <text evidence="1">The sequence shown here is derived from an EMBL/GenBank/DDBJ whole genome shotgun (WGS) entry which is preliminary data.</text>
</comment>
<dbReference type="AlphaFoldDB" id="A0A2P5HQ10"/>
<dbReference type="Proteomes" id="UP000094444">
    <property type="component" value="Unassembled WGS sequence"/>
</dbReference>
<dbReference type="EMBL" id="MAVT02001018">
    <property type="protein sequence ID" value="POS72353.1"/>
    <property type="molecule type" value="Genomic_DNA"/>
</dbReference>
<protein>
    <recommendedName>
        <fullName evidence="3">C2H2-type domain-containing protein</fullName>
    </recommendedName>
</protein>
<dbReference type="STRING" id="158607.A0A2P5HQ10"/>
<evidence type="ECO:0000313" key="2">
    <source>
        <dbReference type="Proteomes" id="UP000094444"/>
    </source>
</evidence>
<feature type="non-terminal residue" evidence="1">
    <location>
        <position position="1"/>
    </location>
</feature>
<organism evidence="1 2">
    <name type="scientific">Diaporthe helianthi</name>
    <dbReference type="NCBI Taxonomy" id="158607"/>
    <lineage>
        <taxon>Eukaryota</taxon>
        <taxon>Fungi</taxon>
        <taxon>Dikarya</taxon>
        <taxon>Ascomycota</taxon>
        <taxon>Pezizomycotina</taxon>
        <taxon>Sordariomycetes</taxon>
        <taxon>Sordariomycetidae</taxon>
        <taxon>Diaporthales</taxon>
        <taxon>Diaporthaceae</taxon>
        <taxon>Diaporthe</taxon>
    </lineage>
</organism>
<evidence type="ECO:0000313" key="1">
    <source>
        <dbReference type="EMBL" id="POS72353.1"/>
    </source>
</evidence>
<accession>A0A2P5HQ10</accession>
<evidence type="ECO:0008006" key="3">
    <source>
        <dbReference type="Google" id="ProtNLM"/>
    </source>
</evidence>
<name>A0A2P5HQ10_DIAHE</name>